<dbReference type="GO" id="GO:0032259">
    <property type="term" value="P:methylation"/>
    <property type="evidence" value="ECO:0007669"/>
    <property type="project" value="UniProtKB-KW"/>
</dbReference>
<evidence type="ECO:0000259" key="9">
    <source>
        <dbReference type="Pfam" id="PF01571"/>
    </source>
</evidence>
<dbReference type="FunFam" id="3.30.70.1400:FF:000001">
    <property type="entry name" value="Aminomethyltransferase"/>
    <property type="match status" value="1"/>
</dbReference>
<dbReference type="GO" id="GO:0005739">
    <property type="term" value="C:mitochondrion"/>
    <property type="evidence" value="ECO:0007669"/>
    <property type="project" value="UniProtKB-SubCell"/>
</dbReference>
<dbReference type="STRING" id="2880.D7G1U3"/>
<dbReference type="FunFam" id="2.40.30.110:FF:000002">
    <property type="entry name" value="Aminomethyltransferase"/>
    <property type="match status" value="1"/>
</dbReference>
<dbReference type="OMA" id="MPVQYPA"/>
<dbReference type="FunCoup" id="D7G1U3">
    <property type="interactions" value="90"/>
</dbReference>
<dbReference type="SUPFAM" id="SSF103025">
    <property type="entry name" value="Folate-binding domain"/>
    <property type="match status" value="1"/>
</dbReference>
<keyword evidence="12" id="KW-1185">Reference proteome</keyword>
<dbReference type="InterPro" id="IPR006222">
    <property type="entry name" value="GCVT_N"/>
</dbReference>
<comment type="subunit">
    <text evidence="8">The glycine cleavage system is composed of four proteins: P, T, L and H.</text>
</comment>
<dbReference type="Pfam" id="PF01571">
    <property type="entry name" value="GCV_T"/>
    <property type="match status" value="1"/>
</dbReference>
<dbReference type="Gene3D" id="3.30.1360.120">
    <property type="entry name" value="Probable tRNA modification gtpase trme, domain 1"/>
    <property type="match status" value="1"/>
</dbReference>
<evidence type="ECO:0000256" key="7">
    <source>
        <dbReference type="PIRSR" id="PIRSR006487-1"/>
    </source>
</evidence>
<dbReference type="Pfam" id="PF08669">
    <property type="entry name" value="GCV_T_C"/>
    <property type="match status" value="1"/>
</dbReference>
<evidence type="ECO:0000256" key="8">
    <source>
        <dbReference type="RuleBase" id="RU003981"/>
    </source>
</evidence>
<dbReference type="InterPro" id="IPR006223">
    <property type="entry name" value="GcvT"/>
</dbReference>
<organism evidence="11 12">
    <name type="scientific">Ectocarpus siliculosus</name>
    <name type="common">Brown alga</name>
    <name type="synonym">Conferva siliculosa</name>
    <dbReference type="NCBI Taxonomy" id="2880"/>
    <lineage>
        <taxon>Eukaryota</taxon>
        <taxon>Sar</taxon>
        <taxon>Stramenopiles</taxon>
        <taxon>Ochrophyta</taxon>
        <taxon>PX clade</taxon>
        <taxon>Phaeophyceae</taxon>
        <taxon>Ectocarpales</taxon>
        <taxon>Ectocarpaceae</taxon>
        <taxon>Ectocarpus</taxon>
    </lineage>
</organism>
<reference evidence="11 12" key="1">
    <citation type="journal article" date="2010" name="Nature">
        <title>The Ectocarpus genome and the independent evolution of multicellularity in brown algae.</title>
        <authorList>
            <person name="Cock J.M."/>
            <person name="Sterck L."/>
            <person name="Rouze P."/>
            <person name="Scornet D."/>
            <person name="Allen A.E."/>
            <person name="Amoutzias G."/>
            <person name="Anthouard V."/>
            <person name="Artiguenave F."/>
            <person name="Aury J.M."/>
            <person name="Badger J.H."/>
            <person name="Beszteri B."/>
            <person name="Billiau K."/>
            <person name="Bonnet E."/>
            <person name="Bothwell J.H."/>
            <person name="Bowler C."/>
            <person name="Boyen C."/>
            <person name="Brownlee C."/>
            <person name="Carrano C.J."/>
            <person name="Charrier B."/>
            <person name="Cho G.Y."/>
            <person name="Coelho S.M."/>
            <person name="Collen J."/>
            <person name="Corre E."/>
            <person name="Da Silva C."/>
            <person name="Delage L."/>
            <person name="Delaroque N."/>
            <person name="Dittami S.M."/>
            <person name="Doulbeau S."/>
            <person name="Elias M."/>
            <person name="Farnham G."/>
            <person name="Gachon C.M."/>
            <person name="Gschloessl B."/>
            <person name="Heesch S."/>
            <person name="Jabbari K."/>
            <person name="Jubin C."/>
            <person name="Kawai H."/>
            <person name="Kimura K."/>
            <person name="Kloareg B."/>
            <person name="Kupper F.C."/>
            <person name="Lang D."/>
            <person name="Le Bail A."/>
            <person name="Leblanc C."/>
            <person name="Lerouge P."/>
            <person name="Lohr M."/>
            <person name="Lopez P.J."/>
            <person name="Martens C."/>
            <person name="Maumus F."/>
            <person name="Michel G."/>
            <person name="Miranda-Saavedra D."/>
            <person name="Morales J."/>
            <person name="Moreau H."/>
            <person name="Motomura T."/>
            <person name="Nagasato C."/>
            <person name="Napoli C.A."/>
            <person name="Nelson D.R."/>
            <person name="Nyvall-Collen P."/>
            <person name="Peters A.F."/>
            <person name="Pommier C."/>
            <person name="Potin P."/>
            <person name="Poulain J."/>
            <person name="Quesneville H."/>
            <person name="Read B."/>
            <person name="Rensing S.A."/>
            <person name="Ritter A."/>
            <person name="Rousvoal S."/>
            <person name="Samanta M."/>
            <person name="Samson G."/>
            <person name="Schroeder D.C."/>
            <person name="Segurens B."/>
            <person name="Strittmatter M."/>
            <person name="Tonon T."/>
            <person name="Tregear J.W."/>
            <person name="Valentin K."/>
            <person name="von Dassow P."/>
            <person name="Yamagishi T."/>
            <person name="Van de Peer Y."/>
            <person name="Wincker P."/>
        </authorList>
    </citation>
    <scope>NUCLEOTIDE SEQUENCE [LARGE SCALE GENOMIC DNA]</scope>
    <source>
        <strain evidence="12">Ec32 / CCAP1310/4</strain>
    </source>
</reference>
<dbReference type="GO" id="GO:0008483">
    <property type="term" value="F:transaminase activity"/>
    <property type="evidence" value="ECO:0007669"/>
    <property type="project" value="UniProtKB-KW"/>
</dbReference>
<dbReference type="EC" id="2.1.2.10" evidence="2 8"/>
<dbReference type="EMBL" id="FN649743">
    <property type="protein sequence ID" value="CBJ48669.1"/>
    <property type="molecule type" value="Genomic_DNA"/>
</dbReference>
<evidence type="ECO:0000256" key="5">
    <source>
        <dbReference type="ARBA" id="ARBA00031395"/>
    </source>
</evidence>
<dbReference type="PANTHER" id="PTHR43757">
    <property type="entry name" value="AMINOMETHYLTRANSFERASE"/>
    <property type="match status" value="1"/>
</dbReference>
<evidence type="ECO:0000256" key="2">
    <source>
        <dbReference type="ARBA" id="ARBA00012616"/>
    </source>
</evidence>
<keyword evidence="8" id="KW-0809">Transit peptide</keyword>
<sequence>MIQATSTTLRRCAARACNGGSGSQALKQHAQRATFASGPLEKTAYHQMHVDMKGKMVPFAGYELPVLYEGEGGGVMNETLHCRAPGKASVFDVSHMGQIRWTGKDAADFIERCVVGDIKGLKAGEGRLTLITNANGGIVDDTVVTNAGDYIYMVVNGACKHGDMAHFKEQMADFKGDVHMDYMETQQLLALQGKGAPAALQSLMPDGVDVTKMLFMTGVDTTVAGIEGCRVTRCGYTGEDGYEVSVPYDSAVALAESFLGISGVEVAGLGARDALRLEAGLCLYGNDIDATTNPVEGSLAWTMGGPKGRRRLEQGFLGAEHFLTPEGKLKKQSRKRVGIFGMRAPARDGTEIFDAEGKTKIGTITSGTFSPCLKKPVAMGYVETAHAKNGTDVMLKIRNKMVPTAVTAMPFLETSYYKP</sequence>
<dbReference type="GO" id="GO:0005960">
    <property type="term" value="C:glycine cleavage complex"/>
    <property type="evidence" value="ECO:0007669"/>
    <property type="project" value="InterPro"/>
</dbReference>
<dbReference type="GO" id="GO:0006546">
    <property type="term" value="P:glycine catabolic process"/>
    <property type="evidence" value="ECO:0007669"/>
    <property type="project" value="InterPro"/>
</dbReference>
<comment type="similarity">
    <text evidence="1 8">Belongs to the GcvT family.</text>
</comment>
<dbReference type="SUPFAM" id="SSF101790">
    <property type="entry name" value="Aminomethyltransferase beta-barrel domain"/>
    <property type="match status" value="1"/>
</dbReference>
<evidence type="ECO:0000313" key="12">
    <source>
        <dbReference type="Proteomes" id="UP000002630"/>
    </source>
</evidence>
<keyword evidence="4 8" id="KW-0808">Transferase</keyword>
<evidence type="ECO:0000259" key="10">
    <source>
        <dbReference type="Pfam" id="PF08669"/>
    </source>
</evidence>
<feature type="domain" description="GCVT N-terminal" evidence="9">
    <location>
        <begin position="46"/>
        <end position="303"/>
    </location>
</feature>
<feature type="domain" description="Aminomethyltransferase C-terminal" evidence="10">
    <location>
        <begin position="334"/>
        <end position="411"/>
    </location>
</feature>
<comment type="function">
    <text evidence="8">The glycine cleavage system catalyzes the degradation of glycine.</text>
</comment>
<dbReference type="Gene3D" id="3.30.70.1400">
    <property type="entry name" value="Aminomethyltransferase beta-barrel domains"/>
    <property type="match status" value="1"/>
</dbReference>
<dbReference type="OrthoDB" id="10263536at2759"/>
<dbReference type="GO" id="GO:0008168">
    <property type="term" value="F:methyltransferase activity"/>
    <property type="evidence" value="ECO:0007669"/>
    <property type="project" value="UniProtKB-KW"/>
</dbReference>
<protein>
    <recommendedName>
        <fullName evidence="2 8">Aminomethyltransferase</fullName>
        <ecNumber evidence="2 8">2.1.2.10</ecNumber>
    </recommendedName>
    <alternativeName>
        <fullName evidence="5 8">Glycine cleavage system T protein</fullName>
    </alternativeName>
</protein>
<comment type="subcellular location">
    <subcellularLocation>
        <location evidence="8">Mitochondrion</location>
    </subcellularLocation>
</comment>
<accession>D7G1U3</accession>
<dbReference type="AlphaFoldDB" id="D7G1U3"/>
<dbReference type="InParanoid" id="D7G1U3"/>
<name>D7G1U3_ECTSI</name>
<dbReference type="Gene3D" id="4.10.1250.10">
    <property type="entry name" value="Aminomethyltransferase fragment"/>
    <property type="match status" value="1"/>
</dbReference>
<dbReference type="PANTHER" id="PTHR43757:SF2">
    <property type="entry name" value="AMINOMETHYLTRANSFERASE, MITOCHONDRIAL"/>
    <property type="match status" value="1"/>
</dbReference>
<evidence type="ECO:0000256" key="6">
    <source>
        <dbReference type="ARBA" id="ARBA00047665"/>
    </source>
</evidence>
<evidence type="ECO:0000313" key="11">
    <source>
        <dbReference type="EMBL" id="CBJ48669.1"/>
    </source>
</evidence>
<evidence type="ECO:0000256" key="4">
    <source>
        <dbReference type="ARBA" id="ARBA00022679"/>
    </source>
</evidence>
<dbReference type="PIRSF" id="PIRSF006487">
    <property type="entry name" value="GcvT"/>
    <property type="match status" value="1"/>
</dbReference>
<feature type="binding site" evidence="7">
    <location>
        <position position="243"/>
    </location>
    <ligand>
        <name>substrate</name>
    </ligand>
</feature>
<dbReference type="InterPro" id="IPR028896">
    <property type="entry name" value="GcvT/YgfZ/DmdA"/>
</dbReference>
<dbReference type="Proteomes" id="UP000002630">
    <property type="component" value="Linkage Group LG18"/>
</dbReference>
<dbReference type="EMBL" id="FN648663">
    <property type="protein sequence ID" value="CBJ48669.1"/>
    <property type="molecule type" value="Genomic_DNA"/>
</dbReference>
<dbReference type="NCBIfam" id="TIGR00528">
    <property type="entry name" value="gcvT"/>
    <property type="match status" value="1"/>
</dbReference>
<dbReference type="InterPro" id="IPR013977">
    <property type="entry name" value="GcvT_C"/>
</dbReference>
<evidence type="ECO:0000256" key="1">
    <source>
        <dbReference type="ARBA" id="ARBA00008609"/>
    </source>
</evidence>
<comment type="catalytic activity">
    <reaction evidence="6 8">
        <text>N(6)-[(R)-S(8)-aminomethyldihydrolipoyl]-L-lysyl-[protein] + (6S)-5,6,7,8-tetrahydrofolate = N(6)-[(R)-dihydrolipoyl]-L-lysyl-[protein] + (6R)-5,10-methylene-5,6,7,8-tetrahydrofolate + NH4(+)</text>
        <dbReference type="Rhea" id="RHEA:16945"/>
        <dbReference type="Rhea" id="RHEA-COMP:10475"/>
        <dbReference type="Rhea" id="RHEA-COMP:10492"/>
        <dbReference type="ChEBI" id="CHEBI:15636"/>
        <dbReference type="ChEBI" id="CHEBI:28938"/>
        <dbReference type="ChEBI" id="CHEBI:57453"/>
        <dbReference type="ChEBI" id="CHEBI:83100"/>
        <dbReference type="ChEBI" id="CHEBI:83143"/>
        <dbReference type="EC" id="2.1.2.10"/>
    </reaction>
</comment>
<dbReference type="InterPro" id="IPR027266">
    <property type="entry name" value="TrmE/GcvT-like"/>
</dbReference>
<gene>
    <name evidence="11" type="ORF">Esi_0046_0033</name>
</gene>
<proteinExistence type="inferred from homology"/>
<keyword evidence="8" id="KW-0496">Mitochondrion</keyword>
<dbReference type="GO" id="GO:0004047">
    <property type="term" value="F:aminomethyltransferase activity"/>
    <property type="evidence" value="ECO:0007669"/>
    <property type="project" value="UniProtKB-EC"/>
</dbReference>
<keyword evidence="3 8" id="KW-0032">Aminotransferase</keyword>
<evidence type="ECO:0000256" key="3">
    <source>
        <dbReference type="ARBA" id="ARBA00022576"/>
    </source>
</evidence>
<dbReference type="eggNOG" id="KOG2770">
    <property type="taxonomic scope" value="Eukaryota"/>
</dbReference>
<dbReference type="Gene3D" id="2.40.30.110">
    <property type="entry name" value="Aminomethyltransferase beta-barrel domains"/>
    <property type="match status" value="1"/>
</dbReference>
<dbReference type="InterPro" id="IPR029043">
    <property type="entry name" value="GcvT/YgfZ_C"/>
</dbReference>